<reference evidence="2" key="1">
    <citation type="submission" date="2015-07" db="EMBL/GenBank/DDBJ databases">
        <title>MeaNS - Measles Nucleotide Surveillance Program.</title>
        <authorList>
            <person name="Tran T."/>
            <person name="Druce J."/>
        </authorList>
    </citation>
    <scope>NUCLEOTIDE SEQUENCE</scope>
    <source>
        <strain evidence="2">UCB-OBI-ISO-001</strain>
        <tissue evidence="2">Gonad</tissue>
    </source>
</reference>
<organism evidence="2">
    <name type="scientific">Octopus bimaculoides</name>
    <name type="common">California two-spotted octopus</name>
    <dbReference type="NCBI Taxonomy" id="37653"/>
    <lineage>
        <taxon>Eukaryota</taxon>
        <taxon>Metazoa</taxon>
        <taxon>Spiralia</taxon>
        <taxon>Lophotrochozoa</taxon>
        <taxon>Mollusca</taxon>
        <taxon>Cephalopoda</taxon>
        <taxon>Coleoidea</taxon>
        <taxon>Octopodiformes</taxon>
        <taxon>Octopoda</taxon>
        <taxon>Incirrata</taxon>
        <taxon>Octopodidae</taxon>
        <taxon>Octopus</taxon>
    </lineage>
</organism>
<gene>
    <name evidence="2" type="ORF">OCBIM_22001579mg</name>
</gene>
<dbReference type="OrthoDB" id="6063099at2759"/>
<dbReference type="AlphaFoldDB" id="A0A0L8G269"/>
<sequence>MHGDSAPGKDHSHEHTGSENVAHTNTKAGPQDIEQQMHGVLMHGDSAPGKDHSHEHTGSENVVATDTKAGPQDIEQQMHGVLMHGDSQAGLLHHTKDNAEKSINPKFRGRLSVQNYEEYLHGVMMHGDSKPGKDHHGHSGEDENTDDKKKKEGTVNKPMDYEEYLHGVLMHNDAKPGESHVHEDEKKFQKIRKTDKPASPPDAEELMHGLLMHNDASSGYKHQEHEKKKKADSLSQPGSVLAPDIDALDESLSNNKVPGGPSFAKRKIEVKDGKDKDLEEKVKPVEESRISGYLYSIYKTIHDMKEKYFNVDKNNNNNNNNREGRSRKTEKVSEEEVGVITAEEARQHLSPTHEHKSGDMRSDLDIIGNTAPLHMNYRVHRDNRKKHKHDEG</sequence>
<evidence type="ECO:0000256" key="1">
    <source>
        <dbReference type="SAM" id="MobiDB-lite"/>
    </source>
</evidence>
<name>A0A0L8G269_OCTBM</name>
<feature type="compositionally biased region" description="Basic and acidic residues" evidence="1">
    <location>
        <begin position="221"/>
        <end position="232"/>
    </location>
</feature>
<accession>A0A0L8G269</accession>
<feature type="compositionally biased region" description="Basic and acidic residues" evidence="1">
    <location>
        <begin position="1"/>
        <end position="17"/>
    </location>
</feature>
<evidence type="ECO:0000313" key="2">
    <source>
        <dbReference type="EMBL" id="KOF71116.1"/>
    </source>
</evidence>
<protein>
    <submittedName>
        <fullName evidence="2">Uncharacterized protein</fullName>
    </submittedName>
</protein>
<proteinExistence type="predicted"/>
<feature type="compositionally biased region" description="Basic and acidic residues" evidence="1">
    <location>
        <begin position="173"/>
        <end position="196"/>
    </location>
</feature>
<feature type="region of interest" description="Disordered" evidence="1">
    <location>
        <begin position="311"/>
        <end position="336"/>
    </location>
</feature>
<feature type="region of interest" description="Disordered" evidence="1">
    <location>
        <begin position="1"/>
        <end position="62"/>
    </location>
</feature>
<feature type="region of interest" description="Disordered" evidence="1">
    <location>
        <begin position="173"/>
        <end position="203"/>
    </location>
</feature>
<feature type="compositionally biased region" description="Basic and acidic residues" evidence="1">
    <location>
        <begin position="127"/>
        <end position="154"/>
    </location>
</feature>
<dbReference type="EMBL" id="KQ424363">
    <property type="protein sequence ID" value="KOF71116.1"/>
    <property type="molecule type" value="Genomic_DNA"/>
</dbReference>
<feature type="compositionally biased region" description="Basic and acidic residues" evidence="1">
    <location>
        <begin position="322"/>
        <end position="334"/>
    </location>
</feature>
<feature type="compositionally biased region" description="Polar residues" evidence="1">
    <location>
        <begin position="18"/>
        <end position="28"/>
    </location>
</feature>
<feature type="compositionally biased region" description="Basic and acidic residues" evidence="1">
    <location>
        <begin position="48"/>
        <end position="58"/>
    </location>
</feature>
<feature type="region of interest" description="Disordered" evidence="1">
    <location>
        <begin position="218"/>
        <end position="241"/>
    </location>
</feature>
<feature type="region of interest" description="Disordered" evidence="1">
    <location>
        <begin position="124"/>
        <end position="154"/>
    </location>
</feature>